<accession>B6H7J8</accession>
<sequence length="102" mass="11066">MLSLALLQSLQGDLNELTRGIQYLCLIRRIVTGEFRQLRDVPIAVGRPFAGGVIKNGAVIVSNNLQIVQGSFARVVVHGLEGCGRGRKGFSEAEILARPPIR</sequence>
<organism evidence="1 2">
    <name type="scientific">Penicillium rubens (strain ATCC 28089 / DSM 1075 / NRRL 1951 / Wisconsin 54-1255)</name>
    <name type="common">Penicillium chrysogenum</name>
    <dbReference type="NCBI Taxonomy" id="500485"/>
    <lineage>
        <taxon>Eukaryota</taxon>
        <taxon>Fungi</taxon>
        <taxon>Dikarya</taxon>
        <taxon>Ascomycota</taxon>
        <taxon>Pezizomycotina</taxon>
        <taxon>Eurotiomycetes</taxon>
        <taxon>Eurotiomycetidae</taxon>
        <taxon>Eurotiales</taxon>
        <taxon>Aspergillaceae</taxon>
        <taxon>Penicillium</taxon>
        <taxon>Penicillium chrysogenum species complex</taxon>
    </lineage>
</organism>
<gene>
    <name evidence="1" type="ORF">Pc16g02840</name>
    <name evidence="1" type="ORF">PCH_Pc16g02840</name>
</gene>
<dbReference type="EMBL" id="AM920431">
    <property type="protein sequence ID" value="CAP92954.1"/>
    <property type="molecule type" value="Genomic_DNA"/>
</dbReference>
<keyword evidence="2" id="KW-1185">Reference proteome</keyword>
<proteinExistence type="predicted"/>
<reference evidence="1 2" key="1">
    <citation type="journal article" date="2008" name="Nat. Biotechnol.">
        <title>Genome sequencing and analysis of the filamentous fungus Penicillium chrysogenum.</title>
        <authorList>
            <person name="van den Berg M.A."/>
            <person name="Albang R."/>
            <person name="Albermann K."/>
            <person name="Badger J.H."/>
            <person name="Daran J.-M."/>
            <person name="Driessen A.J.M."/>
            <person name="Garcia-Estrada C."/>
            <person name="Fedorova N.D."/>
            <person name="Harris D.M."/>
            <person name="Heijne W.H.M."/>
            <person name="Joardar V.S."/>
            <person name="Kiel J.A.K.W."/>
            <person name="Kovalchuk A."/>
            <person name="Martin J.F."/>
            <person name="Nierman W.C."/>
            <person name="Nijland J.G."/>
            <person name="Pronk J.T."/>
            <person name="Roubos J.A."/>
            <person name="van der Klei I.J."/>
            <person name="van Peij N.N.M.E."/>
            <person name="Veenhuis M."/>
            <person name="von Doehren H."/>
            <person name="Wagner C."/>
            <person name="Wortman J.R."/>
            <person name="Bovenberg R.A.L."/>
        </authorList>
    </citation>
    <scope>NUCLEOTIDE SEQUENCE [LARGE SCALE GENOMIC DNA]</scope>
    <source>
        <strain evidence="2">ATCC 28089 / DSM 1075 / NRRL 1951 / Wisconsin 54-1255</strain>
    </source>
</reference>
<evidence type="ECO:0000313" key="1">
    <source>
        <dbReference type="EMBL" id="CAP92954.1"/>
    </source>
</evidence>
<evidence type="ECO:0000313" key="2">
    <source>
        <dbReference type="Proteomes" id="UP000000724"/>
    </source>
</evidence>
<dbReference type="Proteomes" id="UP000000724">
    <property type="component" value="Contig Pc00c16"/>
</dbReference>
<protein>
    <submittedName>
        <fullName evidence="1">Uncharacterized protein</fullName>
    </submittedName>
</protein>
<dbReference type="VEuPathDB" id="FungiDB:PCH_Pc16g02840"/>
<name>B6H7J8_PENRW</name>
<dbReference type="HOGENOM" id="CLU_2284158_0_0_1"/>
<dbReference type="AlphaFoldDB" id="B6H7J8"/>